<dbReference type="EMBL" id="CM046398">
    <property type="protein sequence ID" value="KAI8533219.1"/>
    <property type="molecule type" value="Genomic_DNA"/>
</dbReference>
<proteinExistence type="predicted"/>
<dbReference type="Proteomes" id="UP001062846">
    <property type="component" value="Chromosome 11"/>
</dbReference>
<accession>A0ACC0LX64</accession>
<gene>
    <name evidence="1" type="ORF">RHMOL_Rhmol11G0280100</name>
</gene>
<protein>
    <submittedName>
        <fullName evidence="1">Uncharacterized protein</fullName>
    </submittedName>
</protein>
<evidence type="ECO:0000313" key="1">
    <source>
        <dbReference type="EMBL" id="KAI8533219.1"/>
    </source>
</evidence>
<organism evidence="1 2">
    <name type="scientific">Rhododendron molle</name>
    <name type="common">Chinese azalea</name>
    <name type="synonym">Azalea mollis</name>
    <dbReference type="NCBI Taxonomy" id="49168"/>
    <lineage>
        <taxon>Eukaryota</taxon>
        <taxon>Viridiplantae</taxon>
        <taxon>Streptophyta</taxon>
        <taxon>Embryophyta</taxon>
        <taxon>Tracheophyta</taxon>
        <taxon>Spermatophyta</taxon>
        <taxon>Magnoliopsida</taxon>
        <taxon>eudicotyledons</taxon>
        <taxon>Gunneridae</taxon>
        <taxon>Pentapetalae</taxon>
        <taxon>asterids</taxon>
        <taxon>Ericales</taxon>
        <taxon>Ericaceae</taxon>
        <taxon>Ericoideae</taxon>
        <taxon>Rhodoreae</taxon>
        <taxon>Rhododendron</taxon>
    </lineage>
</organism>
<sequence>MTMAACLKVSLQLPCNHLQPPGPPPNPIVRVRCALSKQGHRFLTSLSNNGAGDDTSVSNRLIRKFVQSSSKSISLNALSHLLSPQSSHPHLSSLAFPLYLKISEATWFDWNPKLVADLIALLDKRGQMDQAQILMSDAVSKLQLQERDLALFYCNLIDSHSKHRSKPGLFNTYTRLQLLMSSSSSVYVKRRAFEAMMSGLCAMDLPFEAENLMEEMRDLALKPSVFEFRSVIYAYGRLGLLNDMTRCLNLMESEGFGLDTVCSNMILTSFGAHGELSEMVLWLQRIRNSGVGLSIRTYNSALKSCPTITELLQDLKGVPTTIQELMDNLQGDEGLLVQELIGSLVLEDTMEWNSLEGKLDLHGMHLGSAYLIMLQWREELRSRFKDGNCIVPAEITVVCGMGKHSAVRGESPMKRLVKQMMIWMKCPMRIDRNNVGCFVAKGRVLKDWLDKFPTAEQSKEANLPNDLIVISALAYISIRSFLFDVNHLNSASEFLKHCIYLKSWPVIVNTPISGPNVA</sequence>
<evidence type="ECO:0000313" key="2">
    <source>
        <dbReference type="Proteomes" id="UP001062846"/>
    </source>
</evidence>
<name>A0ACC0LX64_RHOML</name>
<comment type="caution">
    <text evidence="1">The sequence shown here is derived from an EMBL/GenBank/DDBJ whole genome shotgun (WGS) entry which is preliminary data.</text>
</comment>
<reference evidence="1" key="1">
    <citation type="submission" date="2022-02" db="EMBL/GenBank/DDBJ databases">
        <title>Plant Genome Project.</title>
        <authorList>
            <person name="Zhang R.-G."/>
        </authorList>
    </citation>
    <scope>NUCLEOTIDE SEQUENCE</scope>
    <source>
        <strain evidence="1">AT1</strain>
    </source>
</reference>
<keyword evidence="2" id="KW-1185">Reference proteome</keyword>